<dbReference type="InterPro" id="IPR027268">
    <property type="entry name" value="Peptidase_M4/M1_CTD_sf"/>
</dbReference>
<dbReference type="Gene3D" id="2.60.40.1730">
    <property type="entry name" value="tricorn interacting facor f3 domain"/>
    <property type="match status" value="1"/>
</dbReference>
<keyword evidence="7" id="KW-0378">Hydrolase</keyword>
<feature type="binding site" evidence="12">
    <location>
        <position position="353"/>
    </location>
    <ligand>
        <name>Zn(2+)</name>
        <dbReference type="ChEBI" id="CHEBI:29105"/>
        <note>catalytic</note>
    </ligand>
</feature>
<name>A0A0T6BAA6_9SCAR</name>
<evidence type="ECO:0000256" key="12">
    <source>
        <dbReference type="PIRSR" id="PIRSR634016-3"/>
    </source>
</evidence>
<dbReference type="PANTHER" id="PTHR11533:SF290">
    <property type="entry name" value="AMINOPEPTIDASE"/>
    <property type="match status" value="1"/>
</dbReference>
<dbReference type="Pfam" id="PF17900">
    <property type="entry name" value="Peptidase_M1_N"/>
    <property type="match status" value="1"/>
</dbReference>
<dbReference type="GO" id="GO:0005737">
    <property type="term" value="C:cytoplasm"/>
    <property type="evidence" value="ECO:0007669"/>
    <property type="project" value="TreeGrafter"/>
</dbReference>
<keyword evidence="3" id="KW-0031">Aminopeptidase</keyword>
<sequence>QIMASIMHLATLIFIGLTLNIASAQIPSRYRLPNVARPSSYRVEIDTDLTNFKFSGQVTINVLTTQSTNNIVLHSRELNITSTQVIVLNGTNIYYNHTVEEDTDFLRIYLTYAVPINTPLTLVFHYNAILGSGNVGYYRASYVNEGNEVSHMAITHLEATNARRAFPCFDQPDYKATFQFILKRATRYITASNARLLQTLIENDRAIDVYDTTPVMSTYIIAFMVSDYAALSVWRNDVTYTTYGRFELLARGDGSYSLLVGPQAIQVMNNFMTVPYAINKMDQVPVPNEYYKIGAMENWGMVTYREKYLMYNSERTTASEKQFIATIISHEFAHQWFGNLVTPNWWNYIWLNEGFATYFEMFITNQIEPTWELMDQFVTSIVQPAMDDDALDSSRPMTRTAESPAEIDEQYDTIVYEKAGSVIRMVAGFLGDSAFRSGLVLYLTTWRFSNVAPHNLYGSWQTFSPVTLNISNIMTPWETQAGYPVVTVTRTGTGNIATLNQV</sequence>
<feature type="domain" description="Peptidase M1 membrane alanine aminopeptidase" evidence="15">
    <location>
        <begin position="258"/>
        <end position="477"/>
    </location>
</feature>
<feature type="binding site" evidence="12">
    <location>
        <position position="334"/>
    </location>
    <ligand>
        <name>Zn(2+)</name>
        <dbReference type="ChEBI" id="CHEBI:29105"/>
        <note>catalytic</note>
    </ligand>
</feature>
<dbReference type="GO" id="GO:0070006">
    <property type="term" value="F:metalloaminopeptidase activity"/>
    <property type="evidence" value="ECO:0007669"/>
    <property type="project" value="TreeGrafter"/>
</dbReference>
<dbReference type="GO" id="GO:0043171">
    <property type="term" value="P:peptide catabolic process"/>
    <property type="evidence" value="ECO:0007669"/>
    <property type="project" value="TreeGrafter"/>
</dbReference>
<dbReference type="Proteomes" id="UP000051574">
    <property type="component" value="Unassembled WGS sequence"/>
</dbReference>
<dbReference type="PANTHER" id="PTHR11533">
    <property type="entry name" value="PROTEASE M1 ZINC METALLOPROTEASE"/>
    <property type="match status" value="1"/>
</dbReference>
<comment type="subcellular location">
    <subcellularLocation>
        <location evidence="1">Cell membrane</location>
        <topology evidence="1">Lipid-anchor</topology>
        <topology evidence="1">GPI-anchor</topology>
    </subcellularLocation>
</comment>
<evidence type="ECO:0000256" key="2">
    <source>
        <dbReference type="ARBA" id="ARBA00010136"/>
    </source>
</evidence>
<evidence type="ECO:0000256" key="14">
    <source>
        <dbReference type="SAM" id="SignalP"/>
    </source>
</evidence>
<feature type="signal peptide" evidence="14">
    <location>
        <begin position="1"/>
        <end position="24"/>
    </location>
</feature>
<evidence type="ECO:0000256" key="1">
    <source>
        <dbReference type="ARBA" id="ARBA00004609"/>
    </source>
</evidence>
<proteinExistence type="inferred from homology"/>
<accession>A0A0T6BAA6</accession>
<evidence type="ECO:0000256" key="5">
    <source>
        <dbReference type="ARBA" id="ARBA00022670"/>
    </source>
</evidence>
<dbReference type="CDD" id="cd09601">
    <property type="entry name" value="M1_APN-Q_like"/>
    <property type="match status" value="1"/>
</dbReference>
<feature type="non-terminal residue" evidence="17">
    <location>
        <position position="502"/>
    </location>
</feature>
<evidence type="ECO:0000259" key="16">
    <source>
        <dbReference type="Pfam" id="PF17900"/>
    </source>
</evidence>
<organism evidence="17 18">
    <name type="scientific">Oryctes borbonicus</name>
    <dbReference type="NCBI Taxonomy" id="1629725"/>
    <lineage>
        <taxon>Eukaryota</taxon>
        <taxon>Metazoa</taxon>
        <taxon>Ecdysozoa</taxon>
        <taxon>Arthropoda</taxon>
        <taxon>Hexapoda</taxon>
        <taxon>Insecta</taxon>
        <taxon>Pterygota</taxon>
        <taxon>Neoptera</taxon>
        <taxon>Endopterygota</taxon>
        <taxon>Coleoptera</taxon>
        <taxon>Polyphaga</taxon>
        <taxon>Scarabaeiformia</taxon>
        <taxon>Scarabaeidae</taxon>
        <taxon>Dynastinae</taxon>
        <taxon>Oryctes</taxon>
    </lineage>
</organism>
<feature type="domain" description="Aminopeptidase N-like N-terminal" evidence="16">
    <location>
        <begin position="38"/>
        <end position="220"/>
    </location>
</feature>
<dbReference type="Gene3D" id="1.10.390.10">
    <property type="entry name" value="Neutral Protease Domain 2"/>
    <property type="match status" value="1"/>
</dbReference>
<evidence type="ECO:0000259" key="15">
    <source>
        <dbReference type="Pfam" id="PF01433"/>
    </source>
</evidence>
<evidence type="ECO:0000256" key="4">
    <source>
        <dbReference type="ARBA" id="ARBA00022622"/>
    </source>
</evidence>
<dbReference type="InterPro" id="IPR050344">
    <property type="entry name" value="Peptidase_M1_aminopeptidases"/>
</dbReference>
<keyword evidence="14" id="KW-0732">Signal</keyword>
<dbReference type="OrthoDB" id="510539at2759"/>
<dbReference type="AlphaFoldDB" id="A0A0T6BAA6"/>
<evidence type="ECO:0000256" key="10">
    <source>
        <dbReference type="ARBA" id="ARBA00023288"/>
    </source>
</evidence>
<feature type="site" description="Transition state stabilizer" evidence="13">
    <location>
        <position position="416"/>
    </location>
</feature>
<comment type="similarity">
    <text evidence="2">Belongs to the peptidase M1 family.</text>
</comment>
<evidence type="ECO:0000256" key="13">
    <source>
        <dbReference type="PIRSR" id="PIRSR634016-4"/>
    </source>
</evidence>
<dbReference type="Pfam" id="PF01433">
    <property type="entry name" value="Peptidase_M1"/>
    <property type="match status" value="1"/>
</dbReference>
<dbReference type="InterPro" id="IPR042097">
    <property type="entry name" value="Aminopeptidase_N-like_N_sf"/>
</dbReference>
<protein>
    <submittedName>
        <fullName evidence="17">Peptidase</fullName>
    </submittedName>
</protein>
<evidence type="ECO:0000313" key="18">
    <source>
        <dbReference type="Proteomes" id="UP000051574"/>
    </source>
</evidence>
<dbReference type="PRINTS" id="PR00756">
    <property type="entry name" value="ALADIPTASE"/>
</dbReference>
<feature type="active site" description="Proton acceptor" evidence="11">
    <location>
        <position position="331"/>
    </location>
</feature>
<dbReference type="InterPro" id="IPR045357">
    <property type="entry name" value="Aminopeptidase_N-like_N"/>
</dbReference>
<keyword evidence="4" id="KW-0325">Glycoprotein</keyword>
<dbReference type="FunFam" id="1.10.390.10:FF:000013">
    <property type="entry name" value="Aminopeptidase N"/>
    <property type="match status" value="1"/>
</dbReference>
<evidence type="ECO:0000256" key="6">
    <source>
        <dbReference type="ARBA" id="ARBA00022723"/>
    </source>
</evidence>
<comment type="caution">
    <text evidence="17">The sequence shown here is derived from an EMBL/GenBank/DDBJ whole genome shotgun (WGS) entry which is preliminary data.</text>
</comment>
<dbReference type="SUPFAM" id="SSF63737">
    <property type="entry name" value="Leukotriene A4 hydrolase N-terminal domain"/>
    <property type="match status" value="1"/>
</dbReference>
<keyword evidence="6 12" id="KW-0479">Metal-binding</keyword>
<dbReference type="GO" id="GO:0005615">
    <property type="term" value="C:extracellular space"/>
    <property type="evidence" value="ECO:0007669"/>
    <property type="project" value="TreeGrafter"/>
</dbReference>
<keyword evidence="4" id="KW-0472">Membrane</keyword>
<feature type="chain" id="PRO_5006668505" evidence="14">
    <location>
        <begin position="25"/>
        <end position="502"/>
    </location>
</feature>
<dbReference type="GO" id="GO:0098552">
    <property type="term" value="C:side of membrane"/>
    <property type="evidence" value="ECO:0007669"/>
    <property type="project" value="UniProtKB-KW"/>
</dbReference>
<dbReference type="GO" id="GO:0005886">
    <property type="term" value="C:plasma membrane"/>
    <property type="evidence" value="ECO:0007669"/>
    <property type="project" value="UniProtKB-SubCell"/>
</dbReference>
<dbReference type="InterPro" id="IPR034016">
    <property type="entry name" value="M1_APN-typ"/>
</dbReference>
<dbReference type="EMBL" id="LJIG01002688">
    <property type="protein sequence ID" value="KRT84252.1"/>
    <property type="molecule type" value="Genomic_DNA"/>
</dbReference>
<reference evidence="17 18" key="1">
    <citation type="submission" date="2015-09" db="EMBL/GenBank/DDBJ databases">
        <title>Draft genome of the scarab beetle Oryctes borbonicus.</title>
        <authorList>
            <person name="Meyer J.M."/>
            <person name="Markov G.V."/>
            <person name="Baskaran P."/>
            <person name="Herrmann M."/>
            <person name="Sommer R.J."/>
            <person name="Roedelsperger C."/>
        </authorList>
    </citation>
    <scope>NUCLEOTIDE SEQUENCE [LARGE SCALE GENOMIC DNA]</scope>
    <source>
        <strain evidence="17">OB123</strain>
        <tissue evidence="17">Whole animal</tissue>
    </source>
</reference>
<dbReference type="InterPro" id="IPR001930">
    <property type="entry name" value="Peptidase_M1"/>
</dbReference>
<evidence type="ECO:0000313" key="17">
    <source>
        <dbReference type="EMBL" id="KRT84252.1"/>
    </source>
</evidence>
<evidence type="ECO:0000256" key="8">
    <source>
        <dbReference type="ARBA" id="ARBA00022833"/>
    </source>
</evidence>
<evidence type="ECO:0000256" key="3">
    <source>
        <dbReference type="ARBA" id="ARBA00022438"/>
    </source>
</evidence>
<keyword evidence="18" id="KW-1185">Reference proteome</keyword>
<dbReference type="GO" id="GO:0042277">
    <property type="term" value="F:peptide binding"/>
    <property type="evidence" value="ECO:0007669"/>
    <property type="project" value="TreeGrafter"/>
</dbReference>
<feature type="binding site" evidence="12">
    <location>
        <position position="330"/>
    </location>
    <ligand>
        <name>Zn(2+)</name>
        <dbReference type="ChEBI" id="CHEBI:29105"/>
        <note>catalytic</note>
    </ligand>
</feature>
<dbReference type="SUPFAM" id="SSF55486">
    <property type="entry name" value="Metalloproteases ('zincins'), catalytic domain"/>
    <property type="match status" value="1"/>
</dbReference>
<evidence type="ECO:0000256" key="7">
    <source>
        <dbReference type="ARBA" id="ARBA00022801"/>
    </source>
</evidence>
<feature type="non-terminal residue" evidence="17">
    <location>
        <position position="1"/>
    </location>
</feature>
<evidence type="ECO:0000256" key="11">
    <source>
        <dbReference type="PIRSR" id="PIRSR634016-1"/>
    </source>
</evidence>
<keyword evidence="10" id="KW-0449">Lipoprotein</keyword>
<keyword evidence="4" id="KW-0336">GPI-anchor</keyword>
<dbReference type="InterPro" id="IPR014782">
    <property type="entry name" value="Peptidase_M1_dom"/>
</dbReference>
<evidence type="ECO:0000256" key="9">
    <source>
        <dbReference type="ARBA" id="ARBA00023049"/>
    </source>
</evidence>
<keyword evidence="5" id="KW-0645">Protease</keyword>
<keyword evidence="8 12" id="KW-0862">Zinc</keyword>
<comment type="cofactor">
    <cofactor evidence="12">
        <name>Zn(2+)</name>
        <dbReference type="ChEBI" id="CHEBI:29105"/>
    </cofactor>
    <text evidence="12">Binds 1 zinc ion per subunit.</text>
</comment>
<gene>
    <name evidence="17" type="ORF">AMK59_1866</name>
</gene>
<keyword evidence="9" id="KW-0482">Metalloprotease</keyword>
<dbReference type="GO" id="GO:0008270">
    <property type="term" value="F:zinc ion binding"/>
    <property type="evidence" value="ECO:0007669"/>
    <property type="project" value="InterPro"/>
</dbReference>
<dbReference type="GO" id="GO:0006508">
    <property type="term" value="P:proteolysis"/>
    <property type="evidence" value="ECO:0007669"/>
    <property type="project" value="UniProtKB-KW"/>
</dbReference>